<accession>A0AAV7JTT2</accession>
<protein>
    <submittedName>
        <fullName evidence="2">Uncharacterized protein</fullName>
    </submittedName>
</protein>
<name>A0AAV7JTT2_9METZ</name>
<reference evidence="2 3" key="1">
    <citation type="journal article" date="2023" name="BMC Biol.">
        <title>The compact genome of the sponge Oopsacas minuta (Hexactinellida) is lacking key metazoan core genes.</title>
        <authorList>
            <person name="Santini S."/>
            <person name="Schenkelaars Q."/>
            <person name="Jourda C."/>
            <person name="Duchesne M."/>
            <person name="Belahbib H."/>
            <person name="Rocher C."/>
            <person name="Selva M."/>
            <person name="Riesgo A."/>
            <person name="Vervoort M."/>
            <person name="Leys S.P."/>
            <person name="Kodjabachian L."/>
            <person name="Le Bivic A."/>
            <person name="Borchiellini C."/>
            <person name="Claverie J.M."/>
            <person name="Renard E."/>
        </authorList>
    </citation>
    <scope>NUCLEOTIDE SEQUENCE [LARGE SCALE GENOMIC DNA]</scope>
    <source>
        <strain evidence="2">SPO-2</strain>
    </source>
</reference>
<evidence type="ECO:0000313" key="3">
    <source>
        <dbReference type="Proteomes" id="UP001165289"/>
    </source>
</evidence>
<comment type="caution">
    <text evidence="2">The sequence shown here is derived from an EMBL/GenBank/DDBJ whole genome shotgun (WGS) entry which is preliminary data.</text>
</comment>
<sequence length="147" mass="16764">MGLPPCAISNWSIYLCEKGKELESVQNELTTLRQNNIELDMELENTQLSNSIQDLTIKNSLLDSRINDVIEERKQCEDNLDQFKNYKLKEFQEVLYNTSDEMVALNNSLSLLRIDQRSATGGPRAKCGPQKHFHGPPKDGLQPFLLP</sequence>
<proteinExistence type="predicted"/>
<keyword evidence="3" id="KW-1185">Reference proteome</keyword>
<feature type="region of interest" description="Disordered" evidence="1">
    <location>
        <begin position="120"/>
        <end position="147"/>
    </location>
</feature>
<dbReference type="Proteomes" id="UP001165289">
    <property type="component" value="Unassembled WGS sequence"/>
</dbReference>
<evidence type="ECO:0000256" key="1">
    <source>
        <dbReference type="SAM" id="MobiDB-lite"/>
    </source>
</evidence>
<organism evidence="2 3">
    <name type="scientific">Oopsacas minuta</name>
    <dbReference type="NCBI Taxonomy" id="111878"/>
    <lineage>
        <taxon>Eukaryota</taxon>
        <taxon>Metazoa</taxon>
        <taxon>Porifera</taxon>
        <taxon>Hexactinellida</taxon>
        <taxon>Hexasterophora</taxon>
        <taxon>Lyssacinosida</taxon>
        <taxon>Leucopsacidae</taxon>
        <taxon>Oopsacas</taxon>
    </lineage>
</organism>
<evidence type="ECO:0000313" key="2">
    <source>
        <dbReference type="EMBL" id="KAI6651800.1"/>
    </source>
</evidence>
<dbReference type="EMBL" id="JAKMXF010000302">
    <property type="protein sequence ID" value="KAI6651800.1"/>
    <property type="molecule type" value="Genomic_DNA"/>
</dbReference>
<dbReference type="AlphaFoldDB" id="A0AAV7JTT2"/>
<gene>
    <name evidence="2" type="ORF">LOD99_5047</name>
</gene>